<organism evidence="7">
    <name type="scientific">Fagus sylvatica</name>
    <name type="common">Beechnut</name>
    <dbReference type="NCBI Taxonomy" id="28930"/>
    <lineage>
        <taxon>Eukaryota</taxon>
        <taxon>Viridiplantae</taxon>
        <taxon>Streptophyta</taxon>
        <taxon>Embryophyta</taxon>
        <taxon>Tracheophyta</taxon>
        <taxon>Spermatophyta</taxon>
        <taxon>Magnoliopsida</taxon>
        <taxon>eudicotyledons</taxon>
        <taxon>Gunneridae</taxon>
        <taxon>Pentapetalae</taxon>
        <taxon>rosids</taxon>
        <taxon>fabids</taxon>
        <taxon>Fagales</taxon>
        <taxon>Fagaceae</taxon>
        <taxon>Fagus</taxon>
    </lineage>
</organism>
<dbReference type="PROSITE" id="PS51294">
    <property type="entry name" value="HTH_MYB"/>
    <property type="match status" value="1"/>
</dbReference>
<dbReference type="Gene3D" id="1.10.10.60">
    <property type="entry name" value="Homeodomain-like"/>
    <property type="match status" value="1"/>
</dbReference>
<dbReference type="GO" id="GO:0005634">
    <property type="term" value="C:nucleus"/>
    <property type="evidence" value="ECO:0007669"/>
    <property type="project" value="UniProtKB-SubCell"/>
</dbReference>
<dbReference type="InterPro" id="IPR009057">
    <property type="entry name" value="Homeodomain-like_sf"/>
</dbReference>
<dbReference type="FunFam" id="1.10.10.60:FF:000002">
    <property type="entry name" value="Myb family transcription factor"/>
    <property type="match status" value="1"/>
</dbReference>
<name>A0A2N9FI59_FAGSY</name>
<dbReference type="Pfam" id="PF00249">
    <property type="entry name" value="Myb_DNA-binding"/>
    <property type="match status" value="1"/>
</dbReference>
<keyword evidence="3" id="KW-0804">Transcription</keyword>
<dbReference type="NCBIfam" id="TIGR01557">
    <property type="entry name" value="myb_SHAQKYF"/>
    <property type="match status" value="1"/>
</dbReference>
<dbReference type="InterPro" id="IPR006447">
    <property type="entry name" value="Myb_dom_plants"/>
</dbReference>
<evidence type="ECO:0000256" key="2">
    <source>
        <dbReference type="ARBA" id="ARBA00023015"/>
    </source>
</evidence>
<dbReference type="GO" id="GO:0003677">
    <property type="term" value="F:DNA binding"/>
    <property type="evidence" value="ECO:0007669"/>
    <property type="project" value="InterPro"/>
</dbReference>
<feature type="region of interest" description="Disordered" evidence="5">
    <location>
        <begin position="330"/>
        <end position="351"/>
    </location>
</feature>
<feature type="compositionally biased region" description="Polar residues" evidence="5">
    <location>
        <begin position="258"/>
        <end position="280"/>
    </location>
</feature>
<feature type="region of interest" description="Disordered" evidence="5">
    <location>
        <begin position="1"/>
        <end position="57"/>
    </location>
</feature>
<keyword evidence="4" id="KW-0539">Nucleus</keyword>
<accession>A0A2N9FI59</accession>
<evidence type="ECO:0000259" key="6">
    <source>
        <dbReference type="PROSITE" id="PS51294"/>
    </source>
</evidence>
<evidence type="ECO:0000256" key="3">
    <source>
        <dbReference type="ARBA" id="ARBA00023163"/>
    </source>
</evidence>
<evidence type="ECO:0000313" key="7">
    <source>
        <dbReference type="EMBL" id="SPC86863.1"/>
    </source>
</evidence>
<sequence length="362" mass="40580">MEGSGGSECSKITPSNPNEDESESEQNDDDEYKAKNGGSSSNSTVEESDKKSSVRPYVRSKMPRLRWTPDLHLRFVHSIERLGGQDRATPKMVLQLMNIKGLSISHVKSHLQMYRSKKIDDAGQVLADHRHLVESGDRNIYNFSQLPMLQGYNPSHNSNFRYGHGDASWSKAYENLMSCKGLSSTHNSGAGFYGTMGERIFGINYSSWANCNFHRGTSTFGEQSAWRTHESLHTQPRLTPIDHLNPVITHLKAEIVQDHTSSSNSNVPSDFNKTSNQQEWKTSKRKASDCNLDLDLSLRLTSSRFNDDENHRSLRDHKVDVHSNLSLSLYSQSSSSPTSLKEGRVDGNKKQAKCASTLDLTI</sequence>
<gene>
    <name evidence="7" type="ORF">FSB_LOCUS14745</name>
</gene>
<comment type="subcellular location">
    <subcellularLocation>
        <location evidence="1">Nucleus</location>
    </subcellularLocation>
</comment>
<dbReference type="EMBL" id="OIVN01000882">
    <property type="protein sequence ID" value="SPC86863.1"/>
    <property type="molecule type" value="Genomic_DNA"/>
</dbReference>
<feature type="compositionally biased region" description="Acidic residues" evidence="5">
    <location>
        <begin position="18"/>
        <end position="31"/>
    </location>
</feature>
<dbReference type="SUPFAM" id="SSF46689">
    <property type="entry name" value="Homeodomain-like"/>
    <property type="match status" value="1"/>
</dbReference>
<keyword evidence="2" id="KW-0805">Transcription regulation</keyword>
<feature type="domain" description="HTH myb-type" evidence="6">
    <location>
        <begin position="59"/>
        <end position="119"/>
    </location>
</feature>
<proteinExistence type="predicted"/>
<reference evidence="7" key="1">
    <citation type="submission" date="2018-02" db="EMBL/GenBank/DDBJ databases">
        <authorList>
            <person name="Cohen D.B."/>
            <person name="Kent A.D."/>
        </authorList>
    </citation>
    <scope>NUCLEOTIDE SEQUENCE</scope>
</reference>
<feature type="compositionally biased region" description="Low complexity" evidence="5">
    <location>
        <begin position="330"/>
        <end position="340"/>
    </location>
</feature>
<dbReference type="AlphaFoldDB" id="A0A2N9FI59"/>
<dbReference type="PANTHER" id="PTHR31314">
    <property type="entry name" value="MYB FAMILY TRANSCRIPTION FACTOR PHL7-LIKE"/>
    <property type="match status" value="1"/>
</dbReference>
<protein>
    <recommendedName>
        <fullName evidence="6">HTH myb-type domain-containing protein</fullName>
    </recommendedName>
</protein>
<dbReference type="GO" id="GO:0003700">
    <property type="term" value="F:DNA-binding transcription factor activity"/>
    <property type="evidence" value="ECO:0007669"/>
    <property type="project" value="InterPro"/>
</dbReference>
<dbReference type="PANTHER" id="PTHR31314:SF168">
    <property type="entry name" value="MYB-LIKE HTH TRANSCRIPTIONAL REGULATOR FAMILY PROTEIN"/>
    <property type="match status" value="1"/>
</dbReference>
<evidence type="ECO:0000256" key="5">
    <source>
        <dbReference type="SAM" id="MobiDB-lite"/>
    </source>
</evidence>
<evidence type="ECO:0000256" key="1">
    <source>
        <dbReference type="ARBA" id="ARBA00004123"/>
    </source>
</evidence>
<dbReference type="InterPro" id="IPR001005">
    <property type="entry name" value="SANT/Myb"/>
</dbReference>
<dbReference type="InterPro" id="IPR017930">
    <property type="entry name" value="Myb_dom"/>
</dbReference>
<feature type="region of interest" description="Disordered" evidence="5">
    <location>
        <begin position="258"/>
        <end position="284"/>
    </location>
</feature>
<evidence type="ECO:0000256" key="4">
    <source>
        <dbReference type="ARBA" id="ARBA00023242"/>
    </source>
</evidence>
<dbReference type="InterPro" id="IPR046955">
    <property type="entry name" value="PHR1-like"/>
</dbReference>